<dbReference type="EMBL" id="JAESDN010000001">
    <property type="protein sequence ID" value="KAG7058434.1"/>
    <property type="molecule type" value="Genomic_DNA"/>
</dbReference>
<evidence type="ECO:0000313" key="3">
    <source>
        <dbReference type="Proteomes" id="UP000699042"/>
    </source>
</evidence>
<proteinExistence type="predicted"/>
<name>A0A9P7UHS4_9PEZI</name>
<dbReference type="Proteomes" id="UP000699042">
    <property type="component" value="Unassembled WGS sequence"/>
</dbReference>
<dbReference type="OrthoDB" id="3045089at2759"/>
<feature type="domain" description="Ubiquitin-like" evidence="1">
    <location>
        <begin position="288"/>
        <end position="368"/>
    </location>
</feature>
<evidence type="ECO:0000313" key="2">
    <source>
        <dbReference type="EMBL" id="KAG7058434.1"/>
    </source>
</evidence>
<gene>
    <name evidence="2" type="ORF">JMJ77_005810</name>
</gene>
<evidence type="ECO:0000259" key="1">
    <source>
        <dbReference type="Pfam" id="PF22893"/>
    </source>
</evidence>
<protein>
    <submittedName>
        <fullName evidence="2">Ankyrin repeat-containing protein</fullName>
    </submittedName>
</protein>
<organism evidence="2 3">
    <name type="scientific">Colletotrichum scovillei</name>
    <dbReference type="NCBI Taxonomy" id="1209932"/>
    <lineage>
        <taxon>Eukaryota</taxon>
        <taxon>Fungi</taxon>
        <taxon>Dikarya</taxon>
        <taxon>Ascomycota</taxon>
        <taxon>Pezizomycotina</taxon>
        <taxon>Sordariomycetes</taxon>
        <taxon>Hypocreomycetidae</taxon>
        <taxon>Glomerellales</taxon>
        <taxon>Glomerellaceae</taxon>
        <taxon>Colletotrichum</taxon>
        <taxon>Colletotrichum acutatum species complex</taxon>
    </lineage>
</organism>
<dbReference type="AlphaFoldDB" id="A0A9P7UHS4"/>
<dbReference type="InterPro" id="IPR054464">
    <property type="entry name" value="ULD_fung"/>
</dbReference>
<sequence>MSFGWSAGDIVTALQLLNKVRIALKDSGGSKTDYQDAIVFLGTLLDTLTTLKDVQGTSPHTELPQSINGHVVRLGKEIDEFLQELQKDYGDSLGSFPTSSPFKIQAQKIQYATSKKVQDLRAKIGPELSALQIRLTGHILNVCAKLPSHLQRQMEHATKATLESFSLSQNHEAILNKLVSHEIRLDGIYKQTSNILSISENSQRRMPLEMFPWPVEIRTTLDAAVGSRDEWGVLSSIVQNGQQAALGLGGVVKDAMCLLSMAVMAGYRKTILPFYRALTLAVAQTMTQSGIKLIDPLGRKTTLPYDCGRSWEVFEIVVSTLFKGCPGENLVRNGMYCFADTRHPSNFFAAHSWSQRIRDGATIQMFAIVVACVDCGGRTLHDPSKGTALCQHCKKGYVSVGPDAVDLSKYTKARSQLDFHKLQAEDSGTASTTPSHPQSISHELAETRHLKHVVSINAHGKLSKETIRWIHKQCLGLVNALAKIHGVTARMPFGSPSVEELVNGVVFDAQKGVWRGS</sequence>
<dbReference type="Pfam" id="PF22893">
    <property type="entry name" value="ULD_2"/>
    <property type="match status" value="1"/>
</dbReference>
<comment type="caution">
    <text evidence="2">The sequence shown here is derived from an EMBL/GenBank/DDBJ whole genome shotgun (WGS) entry which is preliminary data.</text>
</comment>
<keyword evidence="3" id="KW-1185">Reference proteome</keyword>
<dbReference type="PANTHER" id="PTHR38886">
    <property type="entry name" value="SESA DOMAIN-CONTAINING PROTEIN"/>
    <property type="match status" value="1"/>
</dbReference>
<dbReference type="PANTHER" id="PTHR38886:SF1">
    <property type="entry name" value="NACHT-NTPASE AND P-LOOP NTPASES N-TERMINAL DOMAIN-CONTAINING PROTEIN"/>
    <property type="match status" value="1"/>
</dbReference>
<accession>A0A9P7UHS4</accession>
<reference evidence="2" key="1">
    <citation type="submission" date="2021-05" db="EMBL/GenBank/DDBJ databases">
        <title>Comparative genomics of three Colletotrichum scovillei strains and genetic complementation revealed genes involved fungal growth and virulence on chili pepper.</title>
        <authorList>
            <person name="Hsieh D.-K."/>
            <person name="Chuang S.-C."/>
            <person name="Chen C.-Y."/>
            <person name="Chao Y.-T."/>
            <person name="Lu M.-Y.J."/>
            <person name="Lee M.-H."/>
            <person name="Shih M.-C."/>
        </authorList>
    </citation>
    <scope>NUCLEOTIDE SEQUENCE</scope>
    <source>
        <strain evidence="2">Coll-153</strain>
    </source>
</reference>